<gene>
    <name evidence="3" type="ORF">DVZ84_03875</name>
</gene>
<sequence length="82" mass="8851">MDHEPQHRANSATPPGEPGHHGWAKPWSDDAGGACVEVRRLSDGRIALRQSSDPDGPALVFTPHEMTSFLDGVKAGQADFLY</sequence>
<name>A0A369VDD6_9ACTN</name>
<proteinExistence type="predicted"/>
<accession>A0A369VDD6</accession>
<evidence type="ECO:0000256" key="1">
    <source>
        <dbReference type="SAM" id="MobiDB-lite"/>
    </source>
</evidence>
<evidence type="ECO:0000313" key="3">
    <source>
        <dbReference type="EMBL" id="RDD90503.1"/>
    </source>
</evidence>
<evidence type="ECO:0000259" key="2">
    <source>
        <dbReference type="Pfam" id="PF04149"/>
    </source>
</evidence>
<reference evidence="3 4" key="1">
    <citation type="submission" date="2018-07" db="EMBL/GenBank/DDBJ databases">
        <title>Genome guided investigation of antibiotics producing actinomycetales strain isolated from a Macau mangrove ecosystem.</title>
        <authorList>
            <person name="Hu D."/>
        </authorList>
    </citation>
    <scope>NUCLEOTIDE SEQUENCE [LARGE SCALE GENOMIC DNA]</scope>
    <source>
        <strain evidence="3 4">2297</strain>
    </source>
</reference>
<feature type="region of interest" description="Disordered" evidence="1">
    <location>
        <begin position="1"/>
        <end position="29"/>
    </location>
</feature>
<dbReference type="STRING" id="146923.Spa2297_00935"/>
<feature type="domain" description="DUF397" evidence="2">
    <location>
        <begin position="22"/>
        <end position="74"/>
    </location>
</feature>
<dbReference type="EMBL" id="QQBH01000002">
    <property type="protein sequence ID" value="RDD90503.1"/>
    <property type="molecule type" value="Genomic_DNA"/>
</dbReference>
<dbReference type="RefSeq" id="WP_114527352.1">
    <property type="nucleotide sequence ID" value="NZ_JBIBWI010000013.1"/>
</dbReference>
<protein>
    <submittedName>
        <fullName evidence="3">DUF397 domain-containing protein</fullName>
    </submittedName>
</protein>
<dbReference type="AlphaFoldDB" id="A0A369VDD6"/>
<dbReference type="Proteomes" id="UP000253742">
    <property type="component" value="Unassembled WGS sequence"/>
</dbReference>
<dbReference type="OrthoDB" id="4299240at2"/>
<evidence type="ECO:0000313" key="4">
    <source>
        <dbReference type="Proteomes" id="UP000253742"/>
    </source>
</evidence>
<dbReference type="InterPro" id="IPR007278">
    <property type="entry name" value="DUF397"/>
</dbReference>
<comment type="caution">
    <text evidence="3">The sequence shown here is derived from an EMBL/GenBank/DDBJ whole genome shotgun (WGS) entry which is preliminary data.</text>
</comment>
<organism evidence="3 4">
    <name type="scientific">Streptomyces parvulus</name>
    <dbReference type="NCBI Taxonomy" id="146923"/>
    <lineage>
        <taxon>Bacteria</taxon>
        <taxon>Bacillati</taxon>
        <taxon>Actinomycetota</taxon>
        <taxon>Actinomycetes</taxon>
        <taxon>Kitasatosporales</taxon>
        <taxon>Streptomycetaceae</taxon>
        <taxon>Streptomyces</taxon>
    </lineage>
</organism>
<dbReference type="Pfam" id="PF04149">
    <property type="entry name" value="DUF397"/>
    <property type="match status" value="1"/>
</dbReference>